<keyword evidence="2" id="KW-0106">Calcium</keyword>
<dbReference type="FunCoup" id="A0A067R288">
    <property type="interactions" value="49"/>
</dbReference>
<feature type="compositionally biased region" description="Polar residues" evidence="4">
    <location>
        <begin position="425"/>
        <end position="443"/>
    </location>
</feature>
<dbReference type="PANTHER" id="PTHR14095">
    <property type="entry name" value="PHOSPHATASE 2A REGULATORY SUBUNIT-RELATED"/>
    <property type="match status" value="1"/>
</dbReference>
<feature type="compositionally biased region" description="Low complexity" evidence="4">
    <location>
        <begin position="731"/>
        <end position="746"/>
    </location>
</feature>
<feature type="region of interest" description="Disordered" evidence="4">
    <location>
        <begin position="212"/>
        <end position="259"/>
    </location>
</feature>
<dbReference type="Gene3D" id="1.10.238.230">
    <property type="match status" value="1"/>
</dbReference>
<feature type="compositionally biased region" description="Polar residues" evidence="4">
    <location>
        <begin position="600"/>
        <end position="611"/>
    </location>
</feature>
<protein>
    <submittedName>
        <fullName evidence="6">Serine/threonine-protein phosphatase 2A regulatory subunit B'' subunit alpha</fullName>
    </submittedName>
</protein>
<accession>A0A067R288</accession>
<gene>
    <name evidence="6" type="ORF">L798_08404</name>
</gene>
<feature type="compositionally biased region" description="Polar residues" evidence="4">
    <location>
        <begin position="216"/>
        <end position="237"/>
    </location>
</feature>
<organism evidence="6 7">
    <name type="scientific">Zootermopsis nevadensis</name>
    <name type="common">Dampwood termite</name>
    <dbReference type="NCBI Taxonomy" id="136037"/>
    <lineage>
        <taxon>Eukaryota</taxon>
        <taxon>Metazoa</taxon>
        <taxon>Ecdysozoa</taxon>
        <taxon>Arthropoda</taxon>
        <taxon>Hexapoda</taxon>
        <taxon>Insecta</taxon>
        <taxon>Pterygota</taxon>
        <taxon>Neoptera</taxon>
        <taxon>Polyneoptera</taxon>
        <taxon>Dictyoptera</taxon>
        <taxon>Blattodea</taxon>
        <taxon>Blattoidea</taxon>
        <taxon>Termitoidae</taxon>
        <taxon>Termopsidae</taxon>
        <taxon>Zootermopsis</taxon>
    </lineage>
</organism>
<dbReference type="Pfam" id="PF21161">
    <property type="entry name" value="P2R3B_EF-hand"/>
    <property type="match status" value="1"/>
</dbReference>
<dbReference type="eggNOG" id="KOG2562">
    <property type="taxonomic scope" value="Eukaryota"/>
</dbReference>
<dbReference type="EMBL" id="KK852751">
    <property type="protein sequence ID" value="KDR17145.1"/>
    <property type="molecule type" value="Genomic_DNA"/>
</dbReference>
<evidence type="ECO:0000313" key="6">
    <source>
        <dbReference type="EMBL" id="KDR17145.1"/>
    </source>
</evidence>
<reference evidence="6 7" key="1">
    <citation type="journal article" date="2014" name="Nat. Commun.">
        <title>Molecular traces of alternative social organization in a termite genome.</title>
        <authorList>
            <person name="Terrapon N."/>
            <person name="Li C."/>
            <person name="Robertson H.M."/>
            <person name="Ji L."/>
            <person name="Meng X."/>
            <person name="Booth W."/>
            <person name="Chen Z."/>
            <person name="Childers C.P."/>
            <person name="Glastad K.M."/>
            <person name="Gokhale K."/>
            <person name="Gowin J."/>
            <person name="Gronenberg W."/>
            <person name="Hermansen R.A."/>
            <person name="Hu H."/>
            <person name="Hunt B.G."/>
            <person name="Huylmans A.K."/>
            <person name="Khalil S.M."/>
            <person name="Mitchell R.D."/>
            <person name="Munoz-Torres M.C."/>
            <person name="Mustard J.A."/>
            <person name="Pan H."/>
            <person name="Reese J.T."/>
            <person name="Scharf M.E."/>
            <person name="Sun F."/>
            <person name="Vogel H."/>
            <person name="Xiao J."/>
            <person name="Yang W."/>
            <person name="Yang Z."/>
            <person name="Yang Z."/>
            <person name="Zhou J."/>
            <person name="Zhu J."/>
            <person name="Brent C.S."/>
            <person name="Elsik C.G."/>
            <person name="Goodisman M.A."/>
            <person name="Liberles D.A."/>
            <person name="Roe R.M."/>
            <person name="Vargo E.L."/>
            <person name="Vilcinskas A."/>
            <person name="Wang J."/>
            <person name="Bornberg-Bauer E."/>
            <person name="Korb J."/>
            <person name="Zhang G."/>
            <person name="Liebig J."/>
        </authorList>
    </citation>
    <scope>NUCLEOTIDE SEQUENCE [LARGE SCALE GENOMIC DNA]</scope>
    <source>
        <tissue evidence="6">Whole organism</tissue>
    </source>
</reference>
<proteinExistence type="predicted"/>
<feature type="compositionally biased region" description="Low complexity" evidence="4">
    <location>
        <begin position="238"/>
        <end position="259"/>
    </location>
</feature>
<dbReference type="FunFam" id="1.10.238.220:FF:000001">
    <property type="entry name" value="Serine/threonine-protein phosphatase 2A regulatory subunit B'' subunit alpha"/>
    <property type="match status" value="1"/>
</dbReference>
<dbReference type="FunFam" id="1.10.238.10:FF:000628">
    <property type="entry name" value="Serine/threonine-protein phosphatase 2A regulatory subunit B'' subunit beta"/>
    <property type="match status" value="1"/>
</dbReference>
<feature type="region of interest" description="Disordered" evidence="4">
    <location>
        <begin position="729"/>
        <end position="795"/>
    </location>
</feature>
<sequence>MRIVSHEMNSPEQHLHDADSPSSPSLAPGAVAVPSHLRVARCVTRYASCTVDPRPGRAVHYPDLNACLVNEGRPEPVDCNTIHFGYAIPVSVVPLPEEPELAELVLDPTPDLTPEAVSYLLRHHPQLRQEYDNSQDLNGGSGNIKMAATAKHEHLRGRDGGKFVAEPEEDIAAIAKQISDHAEAIYQTWKSRGLAPAEILTCHSNATAADKFGSALTPQPSQTLPHQSKSSPVKSSLQTKSSPVKTPSKSSAAKSQQASSVTVDLLASAPTLDANNLEQLVNNFVVEDKARLAAARQLQKSSPAKSLPSSIQFALQKFEKQVPSDVQQQVSKSPTSSTSSLSSKPAGPHHEIKSQPLQTKSPTVGAYTSHLTRSPTSSAPSSASQQITPIIKSSTPVPHHGSSKMDTIETTFPKDLPQQQKLLTAETSSEKTALPTPSSSGLTTWPLKNKSVTTSGGNDRRSAVIGVNPAGFDVSSNRKDDTTSSSGKFVTLPSNKSNGNAKDAVAYLDEVAREEERLINALKTGIIIAEDPTKMTAPGSKISEKKISGVLHKKSSTKDNKVSSVAKKAKKQQPVETVTPKFPVTASVAQTRKNSEALGATTTIPSPTLSTVAAPPQPQPFVSSPVSKLSSSTDLESPKSQQAQALPAVNSKDELDKSSLSSLSVVDYAKVRYRAAQQNPLTQQRLEDVKQFEQQRSITGITSVSGVASVDSKHLHHNEVIPVARNRFQVSPRPTGSDGPTTPTSPENWRPDWLPGGRVGVDDEVPHVKRKTGTPSTNLARPVRHPPVDSHPPHQENAIQQRFRTTGTGSVTNPVRPFLTRGSVAERVLIFEKCPSELLLEKRNRGAPVITTWRSGHDVHAKAQTYSSRDSSKDSSLRASHLPPNTTLQRHVKANRNVHIPRFYYPQGKPTNEHFGDAILQKISSVFQQFPNQQVPREKFDTVTKACQCSLYWKIPLFIAAGGDKLGYVEANTFTDFWKKMISECHDKTSRFVYIMTRGTQEFLVPEDFIPLVQDVVDTHPGLTFLKEATEFHSRYVHTVIARIYYCVNRSWSGRITLPELRRSNLLNVIQLLEEEEDINQVTAYFSYEHFYVIYCKFWELDRDHDLYIDKQDLTRHSDHALSSRMIDRIFSGAVTRGNRQQLHEDKMSYTEFVWFLLSEEDKTHPTAIEYWFRCMDLDGDGYLSMYELEYFYEEQLQRMEAIGIETLPFEDCLCQMLDMLHPTEAGKISLGDLKHCKMTPIFFDTFFNLEKYLDHEQRDPFASQRDHDTDGHEMSDWDRYAAEEYELLVAEEGVNENQDEVLLDDDNEGEDVLSPNLDHLVVNHVKSNDGRRTDLMFRGSGSVSNGREWKKPSFTVTDFDMDDDDYAADSDDCSV</sequence>
<feature type="compositionally biased region" description="Low complexity" evidence="4">
    <location>
        <begin position="620"/>
        <end position="632"/>
    </location>
</feature>
<evidence type="ECO:0000256" key="4">
    <source>
        <dbReference type="SAM" id="MobiDB-lite"/>
    </source>
</evidence>
<dbReference type="SUPFAM" id="SSF47473">
    <property type="entry name" value="EF-hand"/>
    <property type="match status" value="2"/>
</dbReference>
<dbReference type="GO" id="GO:0000159">
    <property type="term" value="C:protein phosphatase type 2A complex"/>
    <property type="evidence" value="ECO:0007669"/>
    <property type="project" value="TreeGrafter"/>
</dbReference>
<feature type="compositionally biased region" description="Polar residues" evidence="4">
    <location>
        <begin position="385"/>
        <end position="396"/>
    </location>
</feature>
<feature type="region of interest" description="Disordered" evidence="4">
    <location>
        <begin position="861"/>
        <end position="885"/>
    </location>
</feature>
<feature type="region of interest" description="Disordered" evidence="4">
    <location>
        <begin position="324"/>
        <end position="408"/>
    </location>
</feature>
<feature type="compositionally biased region" description="Polar residues" evidence="4">
    <location>
        <begin position="633"/>
        <end position="644"/>
    </location>
</feature>
<evidence type="ECO:0000259" key="5">
    <source>
        <dbReference type="PROSITE" id="PS50222"/>
    </source>
</evidence>
<dbReference type="GO" id="GO:0005509">
    <property type="term" value="F:calcium ion binding"/>
    <property type="evidence" value="ECO:0007669"/>
    <property type="project" value="InterPro"/>
</dbReference>
<dbReference type="InterPro" id="IPR002048">
    <property type="entry name" value="EF_hand_dom"/>
</dbReference>
<feature type="region of interest" description="Disordered" evidence="4">
    <location>
        <begin position="1"/>
        <end position="29"/>
    </location>
</feature>
<feature type="compositionally biased region" description="Polar residues" evidence="4">
    <location>
        <begin position="483"/>
        <end position="495"/>
    </location>
</feature>
<evidence type="ECO:0000256" key="1">
    <source>
        <dbReference type="ARBA" id="ARBA00022723"/>
    </source>
</evidence>
<dbReference type="PROSITE" id="PS50222">
    <property type="entry name" value="EF_HAND_2"/>
    <property type="match status" value="1"/>
</dbReference>
<feature type="region of interest" description="Disordered" evidence="4">
    <location>
        <begin position="553"/>
        <end position="577"/>
    </location>
</feature>
<feature type="compositionally biased region" description="Low complexity" evidence="4">
    <location>
        <begin position="331"/>
        <end position="345"/>
    </location>
</feature>
<dbReference type="InterPro" id="IPR018247">
    <property type="entry name" value="EF_Hand_1_Ca_BS"/>
</dbReference>
<dbReference type="Gene3D" id="1.10.238.10">
    <property type="entry name" value="EF-hand"/>
    <property type="match status" value="1"/>
</dbReference>
<dbReference type="PROSITE" id="PS00018">
    <property type="entry name" value="EF_HAND_1"/>
    <property type="match status" value="1"/>
</dbReference>
<dbReference type="InterPro" id="IPR011992">
    <property type="entry name" value="EF-hand-dom_pair"/>
</dbReference>
<dbReference type="Gene3D" id="1.10.238.220">
    <property type="match status" value="1"/>
</dbReference>
<dbReference type="FunFam" id="1.10.238.230:FF:000001">
    <property type="entry name" value="Serine/threonine-protein phosphatase 2A regulatory subunit B'' subunit beta"/>
    <property type="match status" value="1"/>
</dbReference>
<feature type="compositionally biased region" description="Low complexity" evidence="4">
    <location>
        <begin position="20"/>
        <end position="29"/>
    </location>
</feature>
<evidence type="ECO:0000256" key="2">
    <source>
        <dbReference type="ARBA" id="ARBA00022837"/>
    </source>
</evidence>
<feature type="domain" description="EF-hand" evidence="5">
    <location>
        <begin position="1164"/>
        <end position="1199"/>
    </location>
</feature>
<dbReference type="InterPro" id="IPR041534">
    <property type="entry name" value="EF-hand_13"/>
</dbReference>
<evidence type="ECO:0000313" key="7">
    <source>
        <dbReference type="Proteomes" id="UP000027135"/>
    </source>
</evidence>
<dbReference type="Proteomes" id="UP000027135">
    <property type="component" value="Unassembled WGS sequence"/>
</dbReference>
<evidence type="ECO:0000256" key="3">
    <source>
        <dbReference type="ARBA" id="ARBA00093310"/>
    </source>
</evidence>
<dbReference type="STRING" id="136037.A0A067R288"/>
<keyword evidence="7" id="KW-1185">Reference proteome</keyword>
<dbReference type="Pfam" id="PF13499">
    <property type="entry name" value="EF-hand_7"/>
    <property type="match status" value="1"/>
</dbReference>
<dbReference type="InParanoid" id="A0A067R288"/>
<dbReference type="GO" id="GO:0019888">
    <property type="term" value="F:protein phosphatase regulator activity"/>
    <property type="evidence" value="ECO:0007669"/>
    <property type="project" value="TreeGrafter"/>
</dbReference>
<feature type="region of interest" description="Disordered" evidence="4">
    <location>
        <begin position="425"/>
        <end position="495"/>
    </location>
</feature>
<feature type="region of interest" description="Disordered" evidence="4">
    <location>
        <begin position="593"/>
        <end position="657"/>
    </location>
</feature>
<feature type="compositionally biased region" description="Low complexity" evidence="4">
    <location>
        <begin position="374"/>
        <end position="384"/>
    </location>
</feature>
<keyword evidence="1" id="KW-0479">Metal-binding</keyword>
<dbReference type="InterPro" id="IPR048855">
    <property type="entry name" value="P2R3A_B_D_EF-hand"/>
</dbReference>
<dbReference type="OMA" id="IIGHNHH"/>
<dbReference type="Pfam" id="PF17958">
    <property type="entry name" value="EF-hand_13"/>
    <property type="match status" value="1"/>
</dbReference>
<name>A0A067R288_ZOONE</name>
<dbReference type="PANTHER" id="PTHR14095:SF0">
    <property type="entry name" value="MIP22305P"/>
    <property type="match status" value="1"/>
</dbReference>
<comment type="function">
    <text evidence="3">The B regulatory subunit might modulate substrate selectivity and catalytic activity, and might also direct the localization of the catalytic enzyme to a particular subcellular compartment.</text>
</comment>